<evidence type="ECO:0000256" key="1">
    <source>
        <dbReference type="ARBA" id="ARBA00022448"/>
    </source>
</evidence>
<keyword evidence="4 8" id="KW-0653">Protein transport</keyword>
<keyword evidence="8" id="KW-0143">Chaperone</keyword>
<keyword evidence="2" id="KW-0479">Metal-binding</keyword>
<comment type="domain">
    <text evidence="8">The twin CX3C motif contains 4 conserved Cys residues that form 2 disulfide bonds in the mitochondrial intermembrane space.</text>
</comment>
<comment type="similarity">
    <text evidence="8">Belongs to the small Tim family.</text>
</comment>
<keyword evidence="8" id="KW-0999">Mitochondrion inner membrane</keyword>
<sequence length="106" mass="11679">MAEKIFSFILKQLISKLRDFLLVFNRMTELCFRCCVPSLYHRALDTEEEACLHGCGGKMLYSIHCLTAAYVQLMPALVQHHIADCQAASAVPGVAADQCRGSPSSS</sequence>
<comment type="subunit">
    <text evidence="8">Heterohexamer.</text>
</comment>
<gene>
    <name evidence="10" type="ORF">TREES_T100006553</name>
</gene>
<dbReference type="SUPFAM" id="SSF144122">
    <property type="entry name" value="Tim10-like"/>
    <property type="match status" value="1"/>
</dbReference>
<keyword evidence="11" id="KW-1185">Reference proteome</keyword>
<keyword evidence="3" id="KW-0862">Zinc</keyword>
<organism evidence="10 11">
    <name type="scientific">Tupaia chinensis</name>
    <name type="common">Chinese tree shrew</name>
    <name type="synonym">Tupaia belangeri chinensis</name>
    <dbReference type="NCBI Taxonomy" id="246437"/>
    <lineage>
        <taxon>Eukaryota</taxon>
        <taxon>Metazoa</taxon>
        <taxon>Chordata</taxon>
        <taxon>Craniata</taxon>
        <taxon>Vertebrata</taxon>
        <taxon>Euteleostomi</taxon>
        <taxon>Mammalia</taxon>
        <taxon>Eutheria</taxon>
        <taxon>Euarchontoglires</taxon>
        <taxon>Scandentia</taxon>
        <taxon>Tupaiidae</taxon>
        <taxon>Tupaia</taxon>
    </lineage>
</organism>
<accession>L9KUX7</accession>
<evidence type="ECO:0000313" key="10">
    <source>
        <dbReference type="EMBL" id="ELW66611.1"/>
    </source>
</evidence>
<dbReference type="FunCoup" id="L9KUX7">
    <property type="interactions" value="435"/>
</dbReference>
<evidence type="ECO:0000256" key="4">
    <source>
        <dbReference type="ARBA" id="ARBA00022927"/>
    </source>
</evidence>
<dbReference type="InterPro" id="IPR050673">
    <property type="entry name" value="Mito_inner_translocase_sub"/>
</dbReference>
<dbReference type="Pfam" id="PF02953">
    <property type="entry name" value="zf-Tim10_DDP"/>
    <property type="match status" value="1"/>
</dbReference>
<comment type="subcellular location">
    <subcellularLocation>
        <location evidence="8">Mitochondrion inner membrane</location>
        <topology evidence="8">Peripheral membrane protein</topology>
        <orientation evidence="8">Intermembrane side</orientation>
    </subcellularLocation>
</comment>
<comment type="function">
    <text evidence="8">Mitochondrial intermembrane chaperone that participates in the import and insertion of some multi-pass transmembrane proteins into the mitochondrial inner membrane. Also required for the transfer of beta-barrel precursors from the TOM complex to the sorting and assembly machinery (SAM complex) of the outer membrane. Acts as a chaperone-like protein that protects the hydrophobic precursors from aggregation and guide them through the mitochondrial intermembrane space.</text>
</comment>
<dbReference type="GO" id="GO:0015031">
    <property type="term" value="P:protein transport"/>
    <property type="evidence" value="ECO:0007669"/>
    <property type="project" value="UniProtKB-KW"/>
</dbReference>
<evidence type="ECO:0000259" key="9">
    <source>
        <dbReference type="Pfam" id="PF02953"/>
    </source>
</evidence>
<keyword evidence="1 8" id="KW-0813">Transport</keyword>
<keyword evidence="7 8" id="KW-1015">Disulfide bond</keyword>
<dbReference type="EMBL" id="KB320647">
    <property type="protein sequence ID" value="ELW66611.1"/>
    <property type="molecule type" value="Genomic_DNA"/>
</dbReference>
<evidence type="ECO:0000256" key="6">
    <source>
        <dbReference type="ARBA" id="ARBA00023128"/>
    </source>
</evidence>
<dbReference type="PANTHER" id="PTHR13172">
    <property type="entry name" value="MITOCHONDRIAL IMPORT INNER MEMBRANE TRANSLOCASE SUBUNIT TIM9B"/>
    <property type="match status" value="1"/>
</dbReference>
<dbReference type="InterPro" id="IPR035427">
    <property type="entry name" value="Tim10-like_dom_sf"/>
</dbReference>
<reference evidence="11" key="1">
    <citation type="submission" date="2012-07" db="EMBL/GenBank/DDBJ databases">
        <title>Genome of the Chinese tree shrew, a rising model animal genetically related to primates.</title>
        <authorList>
            <person name="Zhang G."/>
            <person name="Fan Y."/>
            <person name="Yao Y."/>
            <person name="Huang Z."/>
        </authorList>
    </citation>
    <scope>NUCLEOTIDE SEQUENCE [LARGE SCALE GENOMIC DNA]</scope>
</reference>
<dbReference type="Proteomes" id="UP000011518">
    <property type="component" value="Unassembled WGS sequence"/>
</dbReference>
<dbReference type="Gene3D" id="1.10.287.810">
    <property type="entry name" value="Mitochondrial import inner membrane translocase subunit tim13 like domains"/>
    <property type="match status" value="1"/>
</dbReference>
<dbReference type="InParanoid" id="L9KUX7"/>
<dbReference type="GO" id="GO:0046872">
    <property type="term" value="F:metal ion binding"/>
    <property type="evidence" value="ECO:0007669"/>
    <property type="project" value="UniProtKB-KW"/>
</dbReference>
<reference evidence="11" key="2">
    <citation type="journal article" date="2013" name="Nat. Commun.">
        <title>Genome of the Chinese tree shrew.</title>
        <authorList>
            <person name="Fan Y."/>
            <person name="Huang Z.Y."/>
            <person name="Cao C.C."/>
            <person name="Chen C.S."/>
            <person name="Chen Y.X."/>
            <person name="Fan D.D."/>
            <person name="He J."/>
            <person name="Hou H.L."/>
            <person name="Hu L."/>
            <person name="Hu X.T."/>
            <person name="Jiang X.T."/>
            <person name="Lai R."/>
            <person name="Lang Y.S."/>
            <person name="Liang B."/>
            <person name="Liao S.G."/>
            <person name="Mu D."/>
            <person name="Ma Y.Y."/>
            <person name="Niu Y.Y."/>
            <person name="Sun X.Q."/>
            <person name="Xia J.Q."/>
            <person name="Xiao J."/>
            <person name="Xiong Z.Q."/>
            <person name="Xu L."/>
            <person name="Yang L."/>
            <person name="Zhang Y."/>
            <person name="Zhao W."/>
            <person name="Zhao X.D."/>
            <person name="Zheng Y.T."/>
            <person name="Zhou J.M."/>
            <person name="Zhu Y.B."/>
            <person name="Zhang G.J."/>
            <person name="Wang J."/>
            <person name="Yao Y.G."/>
        </authorList>
    </citation>
    <scope>NUCLEOTIDE SEQUENCE [LARGE SCALE GENOMIC DNA]</scope>
</reference>
<keyword evidence="8" id="KW-0472">Membrane</keyword>
<evidence type="ECO:0000313" key="11">
    <source>
        <dbReference type="Proteomes" id="UP000011518"/>
    </source>
</evidence>
<evidence type="ECO:0000256" key="2">
    <source>
        <dbReference type="ARBA" id="ARBA00022723"/>
    </source>
</evidence>
<keyword evidence="5 8" id="KW-0811">Translocation</keyword>
<evidence type="ECO:0000256" key="8">
    <source>
        <dbReference type="RuleBase" id="RU367043"/>
    </source>
</evidence>
<name>L9KUX7_TUPCH</name>
<proteinExistence type="inferred from homology"/>
<dbReference type="AlphaFoldDB" id="L9KUX7"/>
<dbReference type="GO" id="GO:0005743">
    <property type="term" value="C:mitochondrial inner membrane"/>
    <property type="evidence" value="ECO:0007669"/>
    <property type="project" value="UniProtKB-SubCell"/>
</dbReference>
<evidence type="ECO:0000256" key="5">
    <source>
        <dbReference type="ARBA" id="ARBA00023010"/>
    </source>
</evidence>
<keyword evidence="6 8" id="KW-0496">Mitochondrion</keyword>
<evidence type="ECO:0000256" key="3">
    <source>
        <dbReference type="ARBA" id="ARBA00022833"/>
    </source>
</evidence>
<feature type="domain" description="Tim10-like" evidence="9">
    <location>
        <begin position="16"/>
        <end position="64"/>
    </location>
</feature>
<dbReference type="STRING" id="246437.L9KUX7"/>
<dbReference type="InterPro" id="IPR004217">
    <property type="entry name" value="Tim10-like"/>
</dbReference>
<evidence type="ECO:0000256" key="7">
    <source>
        <dbReference type="ARBA" id="ARBA00023157"/>
    </source>
</evidence>
<protein>
    <recommendedName>
        <fullName evidence="8">Mitochondrial import inner membrane translocase subunit</fullName>
    </recommendedName>
</protein>